<evidence type="ECO:0000256" key="1">
    <source>
        <dbReference type="SAM" id="Phobius"/>
    </source>
</evidence>
<dbReference type="PANTHER" id="PTHR37231">
    <property type="entry name" value="EXPRESSED PROTEIN"/>
    <property type="match status" value="1"/>
</dbReference>
<evidence type="ECO:0000313" key="2">
    <source>
        <dbReference type="EMBL" id="GFH48821.1"/>
    </source>
</evidence>
<feature type="transmembrane region" description="Helical" evidence="1">
    <location>
        <begin position="106"/>
        <end position="129"/>
    </location>
</feature>
<feature type="transmembrane region" description="Helical" evidence="1">
    <location>
        <begin position="6"/>
        <end position="24"/>
    </location>
</feature>
<evidence type="ECO:0000313" key="3">
    <source>
        <dbReference type="Proteomes" id="UP001054902"/>
    </source>
</evidence>
<reference evidence="2 3" key="1">
    <citation type="journal article" date="2021" name="Sci. Rep.">
        <title>The genome of the diatom Chaetoceros tenuissimus carries an ancient integrated fragment of an extant virus.</title>
        <authorList>
            <person name="Hongo Y."/>
            <person name="Kimura K."/>
            <person name="Takaki Y."/>
            <person name="Yoshida Y."/>
            <person name="Baba S."/>
            <person name="Kobayashi G."/>
            <person name="Nagasaki K."/>
            <person name="Hano T."/>
            <person name="Tomaru Y."/>
        </authorList>
    </citation>
    <scope>NUCLEOTIDE SEQUENCE [LARGE SCALE GENOMIC DNA]</scope>
    <source>
        <strain evidence="2 3">NIES-3715</strain>
    </source>
</reference>
<dbReference type="PANTHER" id="PTHR37231:SF2">
    <property type="entry name" value="EXPRESSED PROTEIN"/>
    <property type="match status" value="1"/>
</dbReference>
<keyword evidence="3" id="KW-1185">Reference proteome</keyword>
<keyword evidence="1" id="KW-0812">Transmembrane</keyword>
<keyword evidence="1" id="KW-1133">Transmembrane helix</keyword>
<sequence length="182" mass="19425">MRAYPTLVKIFLLISFVVVSIESFSSSRNPSFRRQTLIKPSEFRYDEYIHFNTKSTVLAAKESNGTTFSSKDETILGVVGTKMSLIVFISEYVLKTTGCGLPAGPYGIIGALEGISYLGVSAIAAFSIYTKVKTGSGLKGVLGLAEGLSFLAIAVGLVVLVFQISDYGFIPNAVPTEGGICK</sequence>
<dbReference type="EMBL" id="BLLK01000029">
    <property type="protein sequence ID" value="GFH48821.1"/>
    <property type="molecule type" value="Genomic_DNA"/>
</dbReference>
<organism evidence="2 3">
    <name type="scientific">Chaetoceros tenuissimus</name>
    <dbReference type="NCBI Taxonomy" id="426638"/>
    <lineage>
        <taxon>Eukaryota</taxon>
        <taxon>Sar</taxon>
        <taxon>Stramenopiles</taxon>
        <taxon>Ochrophyta</taxon>
        <taxon>Bacillariophyta</taxon>
        <taxon>Coscinodiscophyceae</taxon>
        <taxon>Chaetocerotophycidae</taxon>
        <taxon>Chaetocerotales</taxon>
        <taxon>Chaetocerotaceae</taxon>
        <taxon>Chaetoceros</taxon>
    </lineage>
</organism>
<keyword evidence="1" id="KW-0472">Membrane</keyword>
<proteinExistence type="predicted"/>
<name>A0AAD3CMT6_9STRA</name>
<protein>
    <submittedName>
        <fullName evidence="2">Uncharacterized protein</fullName>
    </submittedName>
</protein>
<dbReference type="AlphaFoldDB" id="A0AAD3CMT6"/>
<feature type="transmembrane region" description="Helical" evidence="1">
    <location>
        <begin position="141"/>
        <end position="164"/>
    </location>
</feature>
<gene>
    <name evidence="2" type="ORF">CTEN210_05297</name>
</gene>
<dbReference type="Proteomes" id="UP001054902">
    <property type="component" value="Unassembled WGS sequence"/>
</dbReference>
<accession>A0AAD3CMT6</accession>
<comment type="caution">
    <text evidence="2">The sequence shown here is derived from an EMBL/GenBank/DDBJ whole genome shotgun (WGS) entry which is preliminary data.</text>
</comment>